<accession>A0A8S5TPP3</accession>
<name>A0A8S5TPP3_9CAUD</name>
<sequence length="222" mass="25636">MNLVEAFKQIGRDIKALVTRTDSIEKNIEELKKSGTFSSAGNASTDLDQIKQDINDLKTLKWFKETNSWNNYGSEQPHVWKELEEATGDVGVPQMNLPFYFFKDKDYGDINLYGLDNPPFVIDPETKEATWTGNYEWISSISLENLLGFELKPVPEDIWEMYDNGKNKGEGNERRLFARTFGDTKQQGLWYVDDDGHFQRLVDTVIELKKEIAELKGKQNHE</sequence>
<dbReference type="EMBL" id="BK032873">
    <property type="protein sequence ID" value="DAF65088.1"/>
    <property type="molecule type" value="Genomic_DNA"/>
</dbReference>
<organism evidence="1">
    <name type="scientific">Siphoviridae sp. ctb6217</name>
    <dbReference type="NCBI Taxonomy" id="2827898"/>
    <lineage>
        <taxon>Viruses</taxon>
        <taxon>Duplodnaviria</taxon>
        <taxon>Heunggongvirae</taxon>
        <taxon>Uroviricota</taxon>
        <taxon>Caudoviricetes</taxon>
    </lineage>
</organism>
<evidence type="ECO:0000313" key="1">
    <source>
        <dbReference type="EMBL" id="DAF65088.1"/>
    </source>
</evidence>
<proteinExistence type="predicted"/>
<reference evidence="1" key="1">
    <citation type="journal article" date="2021" name="Proc. Natl. Acad. Sci. U.S.A.">
        <title>A Catalog of Tens of Thousands of Viruses from Human Metagenomes Reveals Hidden Associations with Chronic Diseases.</title>
        <authorList>
            <person name="Tisza M.J."/>
            <person name="Buck C.B."/>
        </authorList>
    </citation>
    <scope>NUCLEOTIDE SEQUENCE</scope>
    <source>
        <strain evidence="1">Ctb6217</strain>
    </source>
</reference>
<protein>
    <submittedName>
        <fullName evidence="1">Uncharacterized protein</fullName>
    </submittedName>
</protein>